<keyword evidence="3" id="KW-0812">Transmembrane</keyword>
<dbReference type="PANTHER" id="PTHR10971">
    <property type="entry name" value="MRNA EXPORT FACTOR AND BUB3"/>
    <property type="match status" value="1"/>
</dbReference>
<comment type="caution">
    <text evidence="5">The sequence shown here is derived from an EMBL/GenBank/DDBJ whole genome shotgun (WGS) entry which is preliminary data.</text>
</comment>
<evidence type="ECO:0000256" key="2">
    <source>
        <dbReference type="ARBA" id="ARBA00022737"/>
    </source>
</evidence>
<sequence length="372" mass="41324">MHLYDLRYLNGRPQVKEPFTDIPIKCVRSSSGLGGFMVGSTDGRVALEYLGESNSQKDGLCGVLVTGDNEGHATIWDVQNKKRLMELPKYPNSAASLSYNHSRQLLAVASSYTYQEAMGAMGALFISSWFVVFGEFVYIFGGWCPDTWKGFTLAAMKDLLPVVKLSISSESRTLLIAVEIFSLNISSWIIMGILGIMGAACVRIANELGRGDAKDDCLGGHANTVTVDGTRLDIGFQVFNRVTYPNMMELFESLGVDMEPSDMSFSVRLADGQGCIWGTRNGFSSLFAQKKNIFNPQFLKMIREINKFNEDGKNYTEELDNNQDLDLNETLGHFLPRGSSNHDISSNKISLVVLHFGCRLTFKILSFYLLEL</sequence>
<proteinExistence type="predicted"/>
<dbReference type="EMBL" id="BMAC01000581">
    <property type="protein sequence ID" value="GFP99580.1"/>
    <property type="molecule type" value="Genomic_DNA"/>
</dbReference>
<accession>A0A830CIL2</accession>
<evidence type="ECO:0000256" key="1">
    <source>
        <dbReference type="ARBA" id="ARBA00022574"/>
    </source>
</evidence>
<keyword evidence="1" id="KW-0853">WD repeat</keyword>
<protein>
    <submittedName>
        <fullName evidence="5">Mitotic checkpoint protein bub3.3</fullName>
    </submittedName>
</protein>
<keyword evidence="2" id="KW-0677">Repeat</keyword>
<evidence type="ECO:0000313" key="6">
    <source>
        <dbReference type="Proteomes" id="UP000653305"/>
    </source>
</evidence>
<dbReference type="InterPro" id="IPR036188">
    <property type="entry name" value="FAD/NAD-bd_sf"/>
</dbReference>
<dbReference type="SUPFAM" id="SSF50978">
    <property type="entry name" value="WD40 repeat-like"/>
    <property type="match status" value="1"/>
</dbReference>
<feature type="transmembrane region" description="Helical" evidence="3">
    <location>
        <begin position="185"/>
        <end position="205"/>
    </location>
</feature>
<dbReference type="InterPro" id="IPR036322">
    <property type="entry name" value="WD40_repeat_dom_sf"/>
</dbReference>
<dbReference type="Pfam" id="PF01593">
    <property type="entry name" value="Amino_oxidase"/>
    <property type="match status" value="1"/>
</dbReference>
<name>A0A830CIL2_9LAMI</name>
<keyword evidence="3" id="KW-0472">Membrane</keyword>
<dbReference type="AlphaFoldDB" id="A0A830CIL2"/>
<feature type="transmembrane region" description="Helical" evidence="3">
    <location>
        <begin position="120"/>
        <end position="141"/>
    </location>
</feature>
<dbReference type="GO" id="GO:0016491">
    <property type="term" value="F:oxidoreductase activity"/>
    <property type="evidence" value="ECO:0007669"/>
    <property type="project" value="InterPro"/>
</dbReference>
<dbReference type="InterPro" id="IPR002937">
    <property type="entry name" value="Amino_oxidase"/>
</dbReference>
<keyword evidence="3" id="KW-1133">Transmembrane helix</keyword>
<dbReference type="InterPro" id="IPR015943">
    <property type="entry name" value="WD40/YVTN_repeat-like_dom_sf"/>
</dbReference>
<feature type="domain" description="Amine oxidase" evidence="4">
    <location>
        <begin position="215"/>
        <end position="266"/>
    </location>
</feature>
<dbReference type="SUPFAM" id="SSF51905">
    <property type="entry name" value="FAD/NAD(P)-binding domain"/>
    <property type="match status" value="1"/>
</dbReference>
<evidence type="ECO:0000259" key="4">
    <source>
        <dbReference type="Pfam" id="PF01593"/>
    </source>
</evidence>
<dbReference type="Proteomes" id="UP000653305">
    <property type="component" value="Unassembled WGS sequence"/>
</dbReference>
<keyword evidence="6" id="KW-1185">Reference proteome</keyword>
<dbReference type="Gene3D" id="3.50.50.60">
    <property type="entry name" value="FAD/NAD(P)-binding domain"/>
    <property type="match status" value="1"/>
</dbReference>
<organism evidence="5 6">
    <name type="scientific">Phtheirospermum japonicum</name>
    <dbReference type="NCBI Taxonomy" id="374723"/>
    <lineage>
        <taxon>Eukaryota</taxon>
        <taxon>Viridiplantae</taxon>
        <taxon>Streptophyta</taxon>
        <taxon>Embryophyta</taxon>
        <taxon>Tracheophyta</taxon>
        <taxon>Spermatophyta</taxon>
        <taxon>Magnoliopsida</taxon>
        <taxon>eudicotyledons</taxon>
        <taxon>Gunneridae</taxon>
        <taxon>Pentapetalae</taxon>
        <taxon>asterids</taxon>
        <taxon>lamiids</taxon>
        <taxon>Lamiales</taxon>
        <taxon>Orobanchaceae</taxon>
        <taxon>Orobanchaceae incertae sedis</taxon>
        <taxon>Phtheirospermum</taxon>
    </lineage>
</organism>
<gene>
    <name evidence="5" type="ORF">PHJA_002102100</name>
</gene>
<reference evidence="5" key="1">
    <citation type="submission" date="2020-07" db="EMBL/GenBank/DDBJ databases">
        <title>Ethylene signaling mediates host invasion by parasitic plants.</title>
        <authorList>
            <person name="Yoshida S."/>
        </authorList>
    </citation>
    <scope>NUCLEOTIDE SEQUENCE</scope>
    <source>
        <strain evidence="5">Okayama</strain>
    </source>
</reference>
<evidence type="ECO:0000256" key="3">
    <source>
        <dbReference type="SAM" id="Phobius"/>
    </source>
</evidence>
<evidence type="ECO:0000313" key="5">
    <source>
        <dbReference type="EMBL" id="GFP99580.1"/>
    </source>
</evidence>
<dbReference type="OrthoDB" id="5977668at2759"/>
<dbReference type="Gene3D" id="2.130.10.10">
    <property type="entry name" value="YVTN repeat-like/Quinoprotein amine dehydrogenase"/>
    <property type="match status" value="1"/>
</dbReference>